<protein>
    <recommendedName>
        <fullName evidence="4">Cellulase</fullName>
    </recommendedName>
</protein>
<name>A0ABN9TIV2_9DINO</name>
<proteinExistence type="predicted"/>
<dbReference type="Proteomes" id="UP001189429">
    <property type="component" value="Unassembled WGS sequence"/>
</dbReference>
<evidence type="ECO:0000313" key="3">
    <source>
        <dbReference type="Proteomes" id="UP001189429"/>
    </source>
</evidence>
<dbReference type="EMBL" id="CAUYUJ010014764">
    <property type="protein sequence ID" value="CAK0845767.1"/>
    <property type="molecule type" value="Genomic_DNA"/>
</dbReference>
<evidence type="ECO:0008006" key="4">
    <source>
        <dbReference type="Google" id="ProtNLM"/>
    </source>
</evidence>
<organism evidence="2 3">
    <name type="scientific">Prorocentrum cordatum</name>
    <dbReference type="NCBI Taxonomy" id="2364126"/>
    <lineage>
        <taxon>Eukaryota</taxon>
        <taxon>Sar</taxon>
        <taxon>Alveolata</taxon>
        <taxon>Dinophyceae</taxon>
        <taxon>Prorocentrales</taxon>
        <taxon>Prorocentraceae</taxon>
        <taxon>Prorocentrum</taxon>
    </lineage>
</organism>
<evidence type="ECO:0000313" key="2">
    <source>
        <dbReference type="EMBL" id="CAK0845767.1"/>
    </source>
</evidence>
<reference evidence="2" key="1">
    <citation type="submission" date="2023-10" db="EMBL/GenBank/DDBJ databases">
        <authorList>
            <person name="Chen Y."/>
            <person name="Shah S."/>
            <person name="Dougan E. K."/>
            <person name="Thang M."/>
            <person name="Chan C."/>
        </authorList>
    </citation>
    <scope>NUCLEOTIDE SEQUENCE [LARGE SCALE GENOMIC DNA]</scope>
</reference>
<evidence type="ECO:0000256" key="1">
    <source>
        <dbReference type="SAM" id="MobiDB-lite"/>
    </source>
</evidence>
<comment type="caution">
    <text evidence="2">The sequence shown here is derived from an EMBL/GenBank/DDBJ whole genome shotgun (WGS) entry which is preliminary data.</text>
</comment>
<feature type="region of interest" description="Disordered" evidence="1">
    <location>
        <begin position="85"/>
        <end position="140"/>
    </location>
</feature>
<sequence length="449" mass="49706">MGRIWHDQYRGSSEGPETTPLGAHVADFRSHFGSGLFDASSRLKVDAGQLLTSGVCAAVGTPVAPSEDRVRGSMGESRLLLHKQEQRWRPTATPPVPSRSRPFARPPPPEIRAAAPAVRAPQRTPRRRTVPRSARGSVRRELAGARACGRVWPVLEVDGPCLVGGLPREVASEFRWRLVMFLTAPSVPPESPEPESHVSPTLQPRGKLNPTSLSDSREHDSQGPSRFSFDGREFERRQGYLLNPKTITRMVCGSQFFGSESVTLEALQICAHDISDFRGFSINRNKYHGDCVQAWFGTNRRGRPDFGHCCQQKDNDWYTWLLYRPQLDDFGQSLSGLQNCQGDCDSDSDCEGALKCFHRDGYAEVPGCDGTGRNNWDYCYDGGSHSSAGYKPQLDDFGQGSSGLQKCQGDCDSDSDCEGVLKCFHRNGYTEVPGCDGTGRRNWDYCYEA</sequence>
<accession>A0ABN9TIV2</accession>
<keyword evidence="3" id="KW-1185">Reference proteome</keyword>
<gene>
    <name evidence="2" type="ORF">PCOR1329_LOCUS39460</name>
</gene>
<feature type="compositionally biased region" description="Low complexity" evidence="1">
    <location>
        <begin position="111"/>
        <end position="123"/>
    </location>
</feature>
<feature type="region of interest" description="Disordered" evidence="1">
    <location>
        <begin position="186"/>
        <end position="229"/>
    </location>
</feature>